<dbReference type="InterPro" id="IPR000183">
    <property type="entry name" value="Orn/DAP/Arg_de-COase"/>
</dbReference>
<dbReference type="InterPro" id="IPR002986">
    <property type="entry name" value="DAP_deCOOHase_LysA"/>
</dbReference>
<gene>
    <name evidence="7" type="ORF">PVK37_23600</name>
</gene>
<keyword evidence="5" id="KW-0456">Lyase</keyword>
<dbReference type="SUPFAM" id="SSF51419">
    <property type="entry name" value="PLP-binding barrel"/>
    <property type="match status" value="1"/>
</dbReference>
<keyword evidence="3" id="KW-0663">Pyridoxal phosphate</keyword>
<evidence type="ECO:0000256" key="2">
    <source>
        <dbReference type="ARBA" id="ARBA00022793"/>
    </source>
</evidence>
<dbReference type="PRINTS" id="PR01179">
    <property type="entry name" value="ODADCRBXLASE"/>
</dbReference>
<accession>A0ABY7ZNF1</accession>
<evidence type="ECO:0000256" key="5">
    <source>
        <dbReference type="ARBA" id="ARBA00023239"/>
    </source>
</evidence>
<dbReference type="RefSeq" id="WP_275029929.1">
    <property type="nucleotide sequence ID" value="NZ_CP118615.1"/>
</dbReference>
<keyword evidence="8" id="KW-1185">Reference proteome</keyword>
<protein>
    <submittedName>
        <fullName evidence="7">Alanine racemase</fullName>
        <ecNumber evidence="7">5.1.1.1</ecNumber>
    </submittedName>
</protein>
<evidence type="ECO:0000313" key="8">
    <source>
        <dbReference type="Proteomes" id="UP001219605"/>
    </source>
</evidence>
<comment type="cofactor">
    <cofactor evidence="1">
        <name>pyridoxal 5'-phosphate</name>
        <dbReference type="ChEBI" id="CHEBI:597326"/>
    </cofactor>
</comment>
<evidence type="ECO:0000256" key="4">
    <source>
        <dbReference type="ARBA" id="ARBA00023154"/>
    </source>
</evidence>
<evidence type="ECO:0000256" key="3">
    <source>
        <dbReference type="ARBA" id="ARBA00022898"/>
    </source>
</evidence>
<organism evidence="7 8">
    <name type="scientific">Micromonospora cathayae</name>
    <dbReference type="NCBI Taxonomy" id="3028804"/>
    <lineage>
        <taxon>Bacteria</taxon>
        <taxon>Bacillati</taxon>
        <taxon>Actinomycetota</taxon>
        <taxon>Actinomycetes</taxon>
        <taxon>Micromonosporales</taxon>
        <taxon>Micromonosporaceae</taxon>
        <taxon>Micromonospora</taxon>
    </lineage>
</organism>
<dbReference type="PANTHER" id="PTHR43727">
    <property type="entry name" value="DIAMINOPIMELATE DECARBOXYLASE"/>
    <property type="match status" value="1"/>
</dbReference>
<evidence type="ECO:0000259" key="6">
    <source>
        <dbReference type="Pfam" id="PF02784"/>
    </source>
</evidence>
<proteinExistence type="predicted"/>
<dbReference type="GO" id="GO:0008784">
    <property type="term" value="F:alanine racemase activity"/>
    <property type="evidence" value="ECO:0007669"/>
    <property type="project" value="UniProtKB-EC"/>
</dbReference>
<evidence type="ECO:0000313" key="7">
    <source>
        <dbReference type="EMBL" id="WDZ83424.1"/>
    </source>
</evidence>
<evidence type="ECO:0000256" key="1">
    <source>
        <dbReference type="ARBA" id="ARBA00001933"/>
    </source>
</evidence>
<dbReference type="EMBL" id="CP118615">
    <property type="protein sequence ID" value="WDZ83424.1"/>
    <property type="molecule type" value="Genomic_DNA"/>
</dbReference>
<dbReference type="Gene3D" id="2.40.37.10">
    <property type="entry name" value="Lyase, Ornithine Decarboxylase, Chain A, domain 1"/>
    <property type="match status" value="1"/>
</dbReference>
<dbReference type="Proteomes" id="UP001219605">
    <property type="component" value="Chromosome"/>
</dbReference>
<sequence>MSESTSVGGVPVTELVERYGTPLYAYDGGVIEAQFRGLRDRLHPAVEMFFSLKANPNVSICALLHSLGARAEVSSMTELVTAQRAGVPADQIMFLGPGKSHHELTACLKEEITLICESFGELALIDELAEGLATTARVVLRVNPSFAVKGSGLTMGGKPRQFGIDEAALLDAPDLAGRHRNIRLVGFQAYMGTRFLDEAMIVENTTRILELAERLGDHLGVPLEVVDVGGGLGVAYFAGERDLDPVVLTDQLNPVFAAFHDRHPDTRLVMELGRYLVGHSGTYAVQVRYVKESMGERFAVADGGTNHHMAAVGIGSFVKRNFPMSLINRDSAAEPVKWNVTGPLCTPNDTLGKAVELPADLAPGDVVGVARSGAYGPTASPVYFLSHGYPAEVLVHDGRPRLIRTRDDVASMLAAQILHDFN</sequence>
<dbReference type="Pfam" id="PF02784">
    <property type="entry name" value="Orn_Arg_deC_N"/>
    <property type="match status" value="1"/>
</dbReference>
<dbReference type="Gene3D" id="3.20.20.10">
    <property type="entry name" value="Alanine racemase"/>
    <property type="match status" value="1"/>
</dbReference>
<dbReference type="SUPFAM" id="SSF50621">
    <property type="entry name" value="Alanine racemase C-terminal domain-like"/>
    <property type="match status" value="1"/>
</dbReference>
<keyword evidence="7" id="KW-0413">Isomerase</keyword>
<dbReference type="PANTHER" id="PTHR43727:SF2">
    <property type="entry name" value="GROUP IV DECARBOXYLASE"/>
    <property type="match status" value="1"/>
</dbReference>
<feature type="domain" description="Orn/DAP/Arg decarboxylase 2 N-terminal" evidence="6">
    <location>
        <begin position="31"/>
        <end position="277"/>
    </location>
</feature>
<name>A0ABY7ZNF1_9ACTN</name>
<dbReference type="PRINTS" id="PR01181">
    <property type="entry name" value="DAPDCRBXLASE"/>
</dbReference>
<dbReference type="InterPro" id="IPR029066">
    <property type="entry name" value="PLP-binding_barrel"/>
</dbReference>
<reference evidence="7 8" key="1">
    <citation type="submission" date="2023-02" db="EMBL/GenBank/DDBJ databases">
        <authorList>
            <person name="Mo P."/>
        </authorList>
    </citation>
    <scope>NUCLEOTIDE SEQUENCE [LARGE SCALE GENOMIC DNA]</scope>
    <source>
        <strain evidence="7 8">HUAS 3</strain>
    </source>
</reference>
<keyword evidence="4" id="KW-0028">Amino-acid biosynthesis</keyword>
<dbReference type="InterPro" id="IPR022644">
    <property type="entry name" value="De-COase2_N"/>
</dbReference>
<dbReference type="InterPro" id="IPR009006">
    <property type="entry name" value="Ala_racemase/Decarboxylase_C"/>
</dbReference>
<dbReference type="EC" id="5.1.1.1" evidence="7"/>
<keyword evidence="2" id="KW-0210">Decarboxylase</keyword>
<keyword evidence="4" id="KW-0457">Lysine biosynthesis</keyword>